<accession>A0A9P9J8C8</accession>
<evidence type="ECO:0000313" key="4">
    <source>
        <dbReference type="Proteomes" id="UP000738349"/>
    </source>
</evidence>
<reference evidence="3" key="1">
    <citation type="journal article" date="2021" name="Nat. Commun.">
        <title>Genetic determinants of endophytism in the Arabidopsis root mycobiome.</title>
        <authorList>
            <person name="Mesny F."/>
            <person name="Miyauchi S."/>
            <person name="Thiergart T."/>
            <person name="Pickel B."/>
            <person name="Atanasova L."/>
            <person name="Karlsson M."/>
            <person name="Huettel B."/>
            <person name="Barry K.W."/>
            <person name="Haridas S."/>
            <person name="Chen C."/>
            <person name="Bauer D."/>
            <person name="Andreopoulos W."/>
            <person name="Pangilinan J."/>
            <person name="LaButti K."/>
            <person name="Riley R."/>
            <person name="Lipzen A."/>
            <person name="Clum A."/>
            <person name="Drula E."/>
            <person name="Henrissat B."/>
            <person name="Kohler A."/>
            <person name="Grigoriev I.V."/>
            <person name="Martin F.M."/>
            <person name="Hacquard S."/>
        </authorList>
    </citation>
    <scope>NUCLEOTIDE SEQUENCE</scope>
    <source>
        <strain evidence="3">MPI-CAGE-AT-0147</strain>
    </source>
</reference>
<evidence type="ECO:0000256" key="1">
    <source>
        <dbReference type="SAM" id="MobiDB-lite"/>
    </source>
</evidence>
<name>A0A9P9J8C8_9HYPO</name>
<keyword evidence="2" id="KW-0472">Membrane</keyword>
<evidence type="ECO:0000256" key="2">
    <source>
        <dbReference type="SAM" id="Phobius"/>
    </source>
</evidence>
<dbReference type="AlphaFoldDB" id="A0A9P9J8C8"/>
<keyword evidence="2" id="KW-1133">Transmembrane helix</keyword>
<protein>
    <submittedName>
        <fullName evidence="3">Uncharacterized protein</fullName>
    </submittedName>
</protein>
<feature type="transmembrane region" description="Helical" evidence="2">
    <location>
        <begin position="67"/>
        <end position="87"/>
    </location>
</feature>
<feature type="compositionally biased region" description="Low complexity" evidence="1">
    <location>
        <begin position="35"/>
        <end position="49"/>
    </location>
</feature>
<organism evidence="3 4">
    <name type="scientific">Dactylonectria macrodidyma</name>
    <dbReference type="NCBI Taxonomy" id="307937"/>
    <lineage>
        <taxon>Eukaryota</taxon>
        <taxon>Fungi</taxon>
        <taxon>Dikarya</taxon>
        <taxon>Ascomycota</taxon>
        <taxon>Pezizomycotina</taxon>
        <taxon>Sordariomycetes</taxon>
        <taxon>Hypocreomycetidae</taxon>
        <taxon>Hypocreales</taxon>
        <taxon>Nectriaceae</taxon>
        <taxon>Dactylonectria</taxon>
    </lineage>
</organism>
<gene>
    <name evidence="3" type="ORF">EDB81DRAFT_380394</name>
</gene>
<comment type="caution">
    <text evidence="3">The sequence shown here is derived from an EMBL/GenBank/DDBJ whole genome shotgun (WGS) entry which is preliminary data.</text>
</comment>
<evidence type="ECO:0000313" key="3">
    <source>
        <dbReference type="EMBL" id="KAH7156197.1"/>
    </source>
</evidence>
<proteinExistence type="predicted"/>
<dbReference type="EMBL" id="JAGMUV010000005">
    <property type="protein sequence ID" value="KAH7156197.1"/>
    <property type="molecule type" value="Genomic_DNA"/>
</dbReference>
<keyword evidence="2" id="KW-0812">Transmembrane</keyword>
<sequence>MMGTYRLQPVRPALEQLVARPISRRHELVDPFNPSASSSSSSSSSDSETSASASTALALALVLTYDLGLGPGLVLSSFLVLVLVLILRSRIPPCTIHLSLTDIRRRLSLQIDLTPDRPRSRLPRAIDPPQLLYVVNLRPETYSVLSTTSF</sequence>
<dbReference type="Proteomes" id="UP000738349">
    <property type="component" value="Unassembled WGS sequence"/>
</dbReference>
<keyword evidence="4" id="KW-1185">Reference proteome</keyword>
<feature type="region of interest" description="Disordered" evidence="1">
    <location>
        <begin position="29"/>
        <end position="49"/>
    </location>
</feature>